<keyword evidence="2" id="KW-1185">Reference proteome</keyword>
<organism evidence="1 2">
    <name type="scientific">Azospirillum himalayense</name>
    <dbReference type="NCBI Taxonomy" id="654847"/>
    <lineage>
        <taxon>Bacteria</taxon>
        <taxon>Pseudomonadati</taxon>
        <taxon>Pseudomonadota</taxon>
        <taxon>Alphaproteobacteria</taxon>
        <taxon>Rhodospirillales</taxon>
        <taxon>Azospirillaceae</taxon>
        <taxon>Azospirillum</taxon>
    </lineage>
</organism>
<name>A0ABW0G457_9PROT</name>
<reference evidence="2" key="1">
    <citation type="journal article" date="2019" name="Int. J. Syst. Evol. Microbiol.">
        <title>The Global Catalogue of Microorganisms (GCM) 10K type strain sequencing project: providing services to taxonomists for standard genome sequencing and annotation.</title>
        <authorList>
            <consortium name="The Broad Institute Genomics Platform"/>
            <consortium name="The Broad Institute Genome Sequencing Center for Infectious Disease"/>
            <person name="Wu L."/>
            <person name="Ma J."/>
        </authorList>
    </citation>
    <scope>NUCLEOTIDE SEQUENCE [LARGE SCALE GENOMIC DNA]</scope>
    <source>
        <strain evidence="2">CCUG 58760</strain>
    </source>
</reference>
<gene>
    <name evidence="1" type="ORF">ACFPMG_12040</name>
</gene>
<evidence type="ECO:0000313" key="2">
    <source>
        <dbReference type="Proteomes" id="UP001596166"/>
    </source>
</evidence>
<proteinExistence type="predicted"/>
<dbReference type="SUPFAM" id="SSF53448">
    <property type="entry name" value="Nucleotide-diphospho-sugar transferases"/>
    <property type="match status" value="1"/>
</dbReference>
<accession>A0ABW0G457</accession>
<sequence length="222" mass="25613">MERVEVLAYVDSDDPALPDYKRMFEALAEVGVELRRFTALVGPPKSVSLSWNDLAASSTGDVLMMANDDQVYVQSGWDNRLDQEIAKFPDDVYCMWFEDGINGEKHCAFPIVSRRWYETLGYFTPGVFEFIANDTWIMDVAKRVERLHFISDVTVEHRHFSVGKSELDETYLRHRSGENRERIARDMLILDRTWPVRQRDADRLAAIIRSSSDNPVETGDAR</sequence>
<dbReference type="Proteomes" id="UP001596166">
    <property type="component" value="Unassembled WGS sequence"/>
</dbReference>
<comment type="caution">
    <text evidence="1">The sequence shown here is derived from an EMBL/GenBank/DDBJ whole genome shotgun (WGS) entry which is preliminary data.</text>
</comment>
<dbReference type="InterPro" id="IPR029044">
    <property type="entry name" value="Nucleotide-diphossugar_trans"/>
</dbReference>
<evidence type="ECO:0008006" key="3">
    <source>
        <dbReference type="Google" id="ProtNLM"/>
    </source>
</evidence>
<evidence type="ECO:0000313" key="1">
    <source>
        <dbReference type="EMBL" id="MFC5355739.1"/>
    </source>
</evidence>
<protein>
    <recommendedName>
        <fullName evidence="3">Glycosyltransferase</fullName>
    </recommendedName>
</protein>
<dbReference type="EMBL" id="JBHSLC010000021">
    <property type="protein sequence ID" value="MFC5355739.1"/>
    <property type="molecule type" value="Genomic_DNA"/>
</dbReference>